<protein>
    <recommendedName>
        <fullName evidence="3">DUF1641 domain-containing protein</fullName>
    </recommendedName>
</protein>
<dbReference type="Proteomes" id="UP000001017">
    <property type="component" value="Chromosome"/>
</dbReference>
<dbReference type="RefSeq" id="WP_010916732.1">
    <property type="nucleotide sequence ID" value="NC_002689.2"/>
</dbReference>
<evidence type="ECO:0000313" key="2">
    <source>
        <dbReference type="Proteomes" id="UP000001017"/>
    </source>
</evidence>
<reference evidence="1 2" key="2">
    <citation type="journal article" date="2000" name="Proc. Natl. Acad. Sci. U.S.A.">
        <title>Archaeal adaptation to higher temperatures revealed by genomic sequence of Thermoplasma volcanium.</title>
        <authorList>
            <person name="Kawashima T."/>
            <person name="Amano N."/>
            <person name="Koike H."/>
            <person name="Makino S."/>
            <person name="Higuchi S."/>
            <person name="Kawashima-Ohya Y."/>
            <person name="Watanabe K."/>
            <person name="Yamazaki M."/>
            <person name="Kanehori K."/>
            <person name="Kawamoto T."/>
            <person name="Nunoshiba T."/>
            <person name="Yamamoto Y."/>
            <person name="Aramaki H."/>
            <person name="Makino K."/>
            <person name="Suzuki M."/>
        </authorList>
    </citation>
    <scope>NUCLEOTIDE SEQUENCE [LARGE SCALE GENOMIC DNA]</scope>
    <source>
        <strain evidence="2">ATCC 51530 / DSM 4299 / JCM 9571 / NBRC 15438 / GSS1</strain>
    </source>
</reference>
<dbReference type="HOGENOM" id="CLU_1830679_0_0_2"/>
<reference evidence="1 2" key="1">
    <citation type="journal article" date="1999" name="Proc. Jpn. Acad.">
        <title>Determination of the complete genomic DNA sequence of Thermoplasma volvanium GSS1.</title>
        <authorList>
            <person name="Kawashima T."/>
            <person name="Yamamoto Y."/>
            <person name="Aramaki H."/>
            <person name="Nunoshiba T."/>
            <person name="Kawamoto T."/>
            <person name="Watanabe K."/>
            <person name="Yamazaki M."/>
            <person name="Kanehori K."/>
            <person name="Amano N."/>
            <person name="Ohya Y."/>
            <person name="Makino K."/>
            <person name="Suzuki M."/>
        </authorList>
    </citation>
    <scope>NUCLEOTIDE SEQUENCE [LARGE SCALE GENOMIC DNA]</scope>
    <source>
        <strain evidence="2">ATCC 51530 / DSM 4299 / JCM 9571 / NBRC 15438 / GSS1</strain>
    </source>
</reference>
<dbReference type="AlphaFoldDB" id="Q97BI3"/>
<dbReference type="GeneID" id="1440990"/>
<dbReference type="PaxDb" id="273116-14324687"/>
<sequence>MDENKEKDINDISKELNKLKPTIDLLKSMQETGMTETLKYLVENYDTIFNLTARMDIYDIATGLKKLSKLAASLSSIDDNYFDELARIVKNLPEVIEKSNKAADENKNIGVLGLLKLMRSNDILFLIFMALEISRELRKK</sequence>
<dbReference type="EMBL" id="BA000011">
    <property type="protein sequence ID" value="BAB59614.1"/>
    <property type="molecule type" value="Genomic_DNA"/>
</dbReference>
<dbReference type="OrthoDB" id="57476at2157"/>
<keyword evidence="2" id="KW-1185">Reference proteome</keyword>
<evidence type="ECO:0000313" key="1">
    <source>
        <dbReference type="EMBL" id="BAB59614.1"/>
    </source>
</evidence>
<evidence type="ECO:0008006" key="3">
    <source>
        <dbReference type="Google" id="ProtNLM"/>
    </source>
</evidence>
<gene>
    <name evidence="1" type="ORF">TVG0461535</name>
</gene>
<dbReference type="eggNOG" id="arCOG07415">
    <property type="taxonomic scope" value="Archaea"/>
</dbReference>
<accession>Q97BI3</accession>
<organism evidence="1 2">
    <name type="scientific">Thermoplasma volcanium (strain ATCC 51530 / DSM 4299 / JCM 9571 / NBRC 15438 / GSS1)</name>
    <dbReference type="NCBI Taxonomy" id="273116"/>
    <lineage>
        <taxon>Archaea</taxon>
        <taxon>Methanobacteriati</taxon>
        <taxon>Thermoplasmatota</taxon>
        <taxon>Thermoplasmata</taxon>
        <taxon>Thermoplasmatales</taxon>
        <taxon>Thermoplasmataceae</taxon>
        <taxon>Thermoplasma</taxon>
    </lineage>
</organism>
<dbReference type="STRING" id="273116.gene:9381254"/>
<dbReference type="KEGG" id="tvo:TVG0461535"/>
<proteinExistence type="predicted"/>
<name>Q97BI3_THEVO</name>